<protein>
    <submittedName>
        <fullName evidence="2">DUF3575 domain-containing protein</fullName>
    </submittedName>
</protein>
<accession>A0ABT8CX46</accession>
<evidence type="ECO:0000313" key="1">
    <source>
        <dbReference type="EMBL" id="MDN3705541.1"/>
    </source>
</evidence>
<reference evidence="2" key="3">
    <citation type="submission" date="2023-06" db="EMBL/GenBank/DDBJ databases">
        <authorList>
            <person name="Lucena T."/>
            <person name="Sun Q."/>
        </authorList>
    </citation>
    <scope>NUCLEOTIDE SEQUENCE</scope>
    <source>
        <strain evidence="2">CECT 7184</strain>
    </source>
</reference>
<proteinExistence type="predicted"/>
<dbReference type="RefSeq" id="WP_290361709.1">
    <property type="nucleotide sequence ID" value="NZ_JAUFQU010000001.1"/>
</dbReference>
<evidence type="ECO:0000313" key="3">
    <source>
        <dbReference type="Proteomes" id="UP001242368"/>
    </source>
</evidence>
<comment type="caution">
    <text evidence="2">The sequence shown here is derived from an EMBL/GenBank/DDBJ whole genome shotgun (WGS) entry which is preliminary data.</text>
</comment>
<reference evidence="3" key="2">
    <citation type="journal article" date="2019" name="Int. J. Syst. Evol. Microbiol.">
        <title>The Global Catalogue of Microorganisms (GCM) 10K type strain sequencing project: providing services to taxonomists for standard genome sequencing and annotation.</title>
        <authorList>
            <consortium name="The Broad Institute Genomics Platform"/>
            <consortium name="The Broad Institute Genome Sequencing Center for Infectious Disease"/>
            <person name="Wu L."/>
            <person name="Ma J."/>
        </authorList>
    </citation>
    <scope>NUCLEOTIDE SEQUENCE [LARGE SCALE GENOMIC DNA]</scope>
    <source>
        <strain evidence="3">CECT 7184</strain>
    </source>
</reference>
<gene>
    <name evidence="1" type="ORF">QW060_00110</name>
    <name evidence="2" type="ORF">QW060_17035</name>
</gene>
<sequence>MLLLFLCFIVLSGKAQEFSSSLDEVAPVDTQNIIKINMMAFAARNVSLQYERAIGNKTTLAANVNFMTRGKLPFLSQFESIIDDDFTYQYAKTFKVSGFLFTPEVRFYLGQSAFRGFYIAPFVRYSTYKGDINLEIEVEQGRTDSFPISGRLNAFSGGFSLGAQWRLSEHFYLDWMIMGPHFGFSNGKFSGSKDLSEYEIEEYKGELSNFDIPMLKVEYVVNDKGATARFKGPWAGIRTGFSLGYRF</sequence>
<keyword evidence="3" id="KW-1185">Reference proteome</keyword>
<dbReference type="Proteomes" id="UP001242368">
    <property type="component" value="Unassembled WGS sequence"/>
</dbReference>
<dbReference type="EMBL" id="JAUFQU010000001">
    <property type="protein sequence ID" value="MDN3705541.1"/>
    <property type="molecule type" value="Genomic_DNA"/>
</dbReference>
<evidence type="ECO:0000313" key="2">
    <source>
        <dbReference type="EMBL" id="MDN3708810.1"/>
    </source>
</evidence>
<dbReference type="EMBL" id="JAUFQU010000001">
    <property type="protein sequence ID" value="MDN3708810.1"/>
    <property type="molecule type" value="Genomic_DNA"/>
</dbReference>
<organism evidence="2 3">
    <name type="scientific">Paenimyroides ceti</name>
    <dbReference type="NCBI Taxonomy" id="395087"/>
    <lineage>
        <taxon>Bacteria</taxon>
        <taxon>Pseudomonadati</taxon>
        <taxon>Bacteroidota</taxon>
        <taxon>Flavobacteriia</taxon>
        <taxon>Flavobacteriales</taxon>
        <taxon>Flavobacteriaceae</taxon>
        <taxon>Paenimyroides</taxon>
    </lineage>
</organism>
<name>A0ABT8CX46_9FLAO</name>
<dbReference type="InterPro" id="IPR021958">
    <property type="entry name" value="DUF3575"/>
</dbReference>
<dbReference type="Pfam" id="PF12099">
    <property type="entry name" value="DUF3575"/>
    <property type="match status" value="1"/>
</dbReference>
<reference evidence="2" key="1">
    <citation type="journal article" date="2014" name="Int. J. Syst. Evol. Microbiol.">
        <title>Complete genome of a new Firmicutes species belonging to the dominant human colonic microbiota ('Ruminococcus bicirculans') reveals two chromosomes and a selective capacity to utilize plant glucans.</title>
        <authorList>
            <consortium name="NISC Comparative Sequencing Program"/>
            <person name="Wegmann U."/>
            <person name="Louis P."/>
            <person name="Goesmann A."/>
            <person name="Henrissat B."/>
            <person name="Duncan S.H."/>
            <person name="Flint H.J."/>
        </authorList>
    </citation>
    <scope>NUCLEOTIDE SEQUENCE</scope>
    <source>
        <strain evidence="2">CECT 7184</strain>
    </source>
</reference>